<dbReference type="InterPro" id="IPR020891">
    <property type="entry name" value="UPF0758_CS"/>
</dbReference>
<dbReference type="PANTHER" id="PTHR30471:SF3">
    <property type="entry name" value="UPF0758 PROTEIN YEES-RELATED"/>
    <property type="match status" value="1"/>
</dbReference>
<dbReference type="GO" id="GO:0046872">
    <property type="term" value="F:metal ion binding"/>
    <property type="evidence" value="ECO:0007669"/>
    <property type="project" value="UniProtKB-KW"/>
</dbReference>
<dbReference type="InterPro" id="IPR046778">
    <property type="entry name" value="UPF0758_N"/>
</dbReference>
<keyword evidence="4" id="KW-0862">Zinc</keyword>
<evidence type="ECO:0000256" key="6">
    <source>
        <dbReference type="RuleBase" id="RU003797"/>
    </source>
</evidence>
<keyword evidence="2" id="KW-0479">Metal-binding</keyword>
<dbReference type="AlphaFoldDB" id="A0A556A904"/>
<dbReference type="GO" id="GO:0006508">
    <property type="term" value="P:proteolysis"/>
    <property type="evidence" value="ECO:0007669"/>
    <property type="project" value="UniProtKB-KW"/>
</dbReference>
<evidence type="ECO:0000256" key="7">
    <source>
        <dbReference type="SAM" id="MobiDB-lite"/>
    </source>
</evidence>
<dbReference type="EMBL" id="VLTJ01000041">
    <property type="protein sequence ID" value="TSH89368.1"/>
    <property type="molecule type" value="Genomic_DNA"/>
</dbReference>
<dbReference type="InterPro" id="IPR037518">
    <property type="entry name" value="MPN"/>
</dbReference>
<evidence type="ECO:0000313" key="10">
    <source>
        <dbReference type="Proteomes" id="UP000318405"/>
    </source>
</evidence>
<dbReference type="OrthoDB" id="9804482at2"/>
<evidence type="ECO:0000256" key="1">
    <source>
        <dbReference type="ARBA" id="ARBA00022670"/>
    </source>
</evidence>
<dbReference type="Pfam" id="PF04002">
    <property type="entry name" value="RadC"/>
    <property type="match status" value="1"/>
</dbReference>
<evidence type="ECO:0000256" key="5">
    <source>
        <dbReference type="ARBA" id="ARBA00023049"/>
    </source>
</evidence>
<protein>
    <submittedName>
        <fullName evidence="9">JAB domain-containing protein</fullName>
    </submittedName>
</protein>
<feature type="region of interest" description="Disordered" evidence="7">
    <location>
        <begin position="1"/>
        <end position="28"/>
    </location>
</feature>
<dbReference type="NCBIfam" id="NF000642">
    <property type="entry name" value="PRK00024.1"/>
    <property type="match status" value="1"/>
</dbReference>
<evidence type="ECO:0000313" key="9">
    <source>
        <dbReference type="EMBL" id="TSH89368.1"/>
    </source>
</evidence>
<evidence type="ECO:0000256" key="4">
    <source>
        <dbReference type="ARBA" id="ARBA00022833"/>
    </source>
</evidence>
<name>A0A556A904_9BURK</name>
<dbReference type="PANTHER" id="PTHR30471">
    <property type="entry name" value="DNA REPAIR PROTEIN RADC"/>
    <property type="match status" value="1"/>
</dbReference>
<accession>A0A556A904</accession>
<evidence type="ECO:0000256" key="2">
    <source>
        <dbReference type="ARBA" id="ARBA00022723"/>
    </source>
</evidence>
<keyword evidence="5" id="KW-0482">Metalloprotease</keyword>
<feature type="domain" description="MPN" evidence="8">
    <location>
        <begin position="115"/>
        <end position="237"/>
    </location>
</feature>
<sequence length="241" mass="25988">MPHPSACADLCTSSRPANTRSPPERPRERLWRHGPEVLTDVELLAVVLGTGLPGQGVMALARQLLADSGLRGLLGRSPQALAGLPGLGPAKACQLGAILELARRSLAEELRRGEPMNQAELSRRYCASLLAHRDVEICLALYLDNQLRLIQYEELSRGTLSQAALYPREVVRAALRHHAAAVILAHNHPSGRAEPSAADRRITRHVREALALIDIRLLDHIIVAGNQTVSLAAEGLIDAGA</sequence>
<dbReference type="PROSITE" id="PS50249">
    <property type="entry name" value="MPN"/>
    <property type="match status" value="1"/>
</dbReference>
<evidence type="ECO:0000256" key="3">
    <source>
        <dbReference type="ARBA" id="ARBA00022801"/>
    </source>
</evidence>
<dbReference type="SUPFAM" id="SSF102712">
    <property type="entry name" value="JAB1/MPN domain"/>
    <property type="match status" value="1"/>
</dbReference>
<dbReference type="PROSITE" id="PS01302">
    <property type="entry name" value="UPF0758"/>
    <property type="match status" value="1"/>
</dbReference>
<gene>
    <name evidence="9" type="ORF">FOZ76_23720</name>
</gene>
<dbReference type="RefSeq" id="WP_143950773.1">
    <property type="nucleotide sequence ID" value="NZ_BAABMB010000005.1"/>
</dbReference>
<keyword evidence="3" id="KW-0378">Hydrolase</keyword>
<reference evidence="9 10" key="1">
    <citation type="submission" date="2019-07" db="EMBL/GenBank/DDBJ databases">
        <title>Qingshengfaniella alkalisoli gen. nov., sp. nov., isolated from saline soil.</title>
        <authorList>
            <person name="Xu L."/>
            <person name="Huang X.-X."/>
            <person name="Sun J.-Q."/>
        </authorList>
    </citation>
    <scope>NUCLEOTIDE SEQUENCE [LARGE SCALE GENOMIC DNA]</scope>
    <source>
        <strain evidence="9 10">DSM 27279</strain>
    </source>
</reference>
<comment type="caution">
    <text evidence="9">The sequence shown here is derived from an EMBL/GenBank/DDBJ whole genome shotgun (WGS) entry which is preliminary data.</text>
</comment>
<feature type="compositionally biased region" description="Polar residues" evidence="7">
    <location>
        <begin position="11"/>
        <end position="21"/>
    </location>
</feature>
<dbReference type="Proteomes" id="UP000318405">
    <property type="component" value="Unassembled WGS sequence"/>
</dbReference>
<dbReference type="InterPro" id="IPR001405">
    <property type="entry name" value="UPF0758"/>
</dbReference>
<proteinExistence type="inferred from homology"/>
<organism evidence="9 10">
    <name type="scientific">Verticiella sediminum</name>
    <dbReference type="NCBI Taxonomy" id="1247510"/>
    <lineage>
        <taxon>Bacteria</taxon>
        <taxon>Pseudomonadati</taxon>
        <taxon>Pseudomonadota</taxon>
        <taxon>Betaproteobacteria</taxon>
        <taxon>Burkholderiales</taxon>
        <taxon>Alcaligenaceae</taxon>
        <taxon>Verticiella</taxon>
    </lineage>
</organism>
<dbReference type="GO" id="GO:0008237">
    <property type="term" value="F:metallopeptidase activity"/>
    <property type="evidence" value="ECO:0007669"/>
    <property type="project" value="UniProtKB-KW"/>
</dbReference>
<dbReference type="NCBIfam" id="TIGR00608">
    <property type="entry name" value="radc"/>
    <property type="match status" value="1"/>
</dbReference>
<evidence type="ECO:0000259" key="8">
    <source>
        <dbReference type="PROSITE" id="PS50249"/>
    </source>
</evidence>
<keyword evidence="1" id="KW-0645">Protease</keyword>
<dbReference type="Gene3D" id="3.40.140.10">
    <property type="entry name" value="Cytidine Deaminase, domain 2"/>
    <property type="match status" value="1"/>
</dbReference>
<dbReference type="Pfam" id="PF20582">
    <property type="entry name" value="UPF0758_N"/>
    <property type="match status" value="1"/>
</dbReference>
<keyword evidence="10" id="KW-1185">Reference proteome</keyword>
<comment type="similarity">
    <text evidence="6">Belongs to the UPF0758 family.</text>
</comment>
<dbReference type="CDD" id="cd08071">
    <property type="entry name" value="MPN_DUF2466"/>
    <property type="match status" value="1"/>
</dbReference>
<dbReference type="InterPro" id="IPR025657">
    <property type="entry name" value="RadC_JAB"/>
</dbReference>